<gene>
    <name evidence="1" type="ORF">J0H12_02600</name>
</gene>
<dbReference type="AlphaFoldDB" id="A0A8J7PVT4"/>
<accession>A0A8J7PVT4</accession>
<proteinExistence type="predicted"/>
<evidence type="ECO:0000313" key="1">
    <source>
        <dbReference type="EMBL" id="MBN9412804.1"/>
    </source>
</evidence>
<dbReference type="Proteomes" id="UP000664414">
    <property type="component" value="Unassembled WGS sequence"/>
</dbReference>
<evidence type="ECO:0000313" key="2">
    <source>
        <dbReference type="Proteomes" id="UP000664414"/>
    </source>
</evidence>
<protein>
    <submittedName>
        <fullName evidence="1">DUF2948 family protein</fullName>
    </submittedName>
</protein>
<reference evidence="1" key="1">
    <citation type="submission" date="2021-02" db="EMBL/GenBank/DDBJ databases">
        <title>Thiocyanate and organic carbon inputs drive convergent selection for specific autotrophic Afipia and Thiobacillus strains within complex microbiomes.</title>
        <authorList>
            <person name="Huddy R.J."/>
            <person name="Sachdeva R."/>
            <person name="Kadzinga F."/>
            <person name="Kantor R.S."/>
            <person name="Harrison S.T.L."/>
            <person name="Banfield J.F."/>
        </authorList>
    </citation>
    <scope>NUCLEOTIDE SEQUENCE</scope>
    <source>
        <strain evidence="1">SCN18_10_11_15_R4_P_38_20</strain>
    </source>
</reference>
<sequence length="147" mass="17301">MTFHQQHTPLKLRAEDQQDLRVMGAYLQDSLIPMTAFYYNKEGKHFSILANRFCWEVSPQLHTGTPLYSRVHSGLHFSHVHHVRHKGIDLKDPTKTVNLLTIHGDKEGEIHLLFSDQCEICLHVEKIMCHFHDLHEAWWTHQKPEHP</sequence>
<dbReference type="InterPro" id="IPR021335">
    <property type="entry name" value="DUF2948"/>
</dbReference>
<organism evidence="1 2">
    <name type="scientific">Candidatus Paracaedimonas acanthamoebae</name>
    <dbReference type="NCBI Taxonomy" id="244581"/>
    <lineage>
        <taxon>Bacteria</taxon>
        <taxon>Pseudomonadati</taxon>
        <taxon>Pseudomonadota</taxon>
        <taxon>Alphaproteobacteria</taxon>
        <taxon>Holosporales</taxon>
        <taxon>Caedimonadaceae</taxon>
        <taxon>Candidatus Paracaedimonas</taxon>
    </lineage>
</organism>
<comment type="caution">
    <text evidence="1">The sequence shown here is derived from an EMBL/GenBank/DDBJ whole genome shotgun (WGS) entry which is preliminary data.</text>
</comment>
<name>A0A8J7PVT4_9PROT</name>
<dbReference type="EMBL" id="JAFKGL010000013">
    <property type="protein sequence ID" value="MBN9412804.1"/>
    <property type="molecule type" value="Genomic_DNA"/>
</dbReference>
<dbReference type="Pfam" id="PF11164">
    <property type="entry name" value="DUF2948"/>
    <property type="match status" value="1"/>
</dbReference>